<dbReference type="InterPro" id="IPR009081">
    <property type="entry name" value="PP-bd_ACP"/>
</dbReference>
<reference evidence="11 12" key="1">
    <citation type="submission" date="2017-09" db="EMBL/GenBank/DDBJ databases">
        <title>Bacterial strain isolated from the female urinary microbiota.</title>
        <authorList>
            <person name="Thomas-White K."/>
            <person name="Kumar N."/>
            <person name="Forster S."/>
            <person name="Putonti C."/>
            <person name="Lawley T."/>
            <person name="Wolfe A.J."/>
        </authorList>
    </citation>
    <scope>NUCLEOTIDE SEQUENCE [LARGE SCALE GENOMIC DNA]</scope>
    <source>
        <strain evidence="11 12">UMB0852</strain>
    </source>
</reference>
<feature type="domain" description="Carrier" evidence="10">
    <location>
        <begin position="3"/>
        <end position="77"/>
    </location>
</feature>
<gene>
    <name evidence="7 11" type="primary">acpP</name>
    <name evidence="11" type="ORF">CJ205_04605</name>
</gene>
<dbReference type="PROSITE" id="PS50075">
    <property type="entry name" value="CARRIER"/>
    <property type="match status" value="1"/>
</dbReference>
<sequence>MNNNVFETVQQLVVDRFGVHEDKVTPEMTFQDLGADSLDVVEVIMELEDFYNVQFDDDRIERLATIGDAVNYLEELTNQ</sequence>
<dbReference type="HAMAP" id="MF_01217">
    <property type="entry name" value="Acyl_carrier"/>
    <property type="match status" value="1"/>
</dbReference>
<dbReference type="UniPathway" id="UPA00094"/>
<name>A0A1G8M334_9LACT</name>
<dbReference type="GO" id="GO:0005829">
    <property type="term" value="C:cytosol"/>
    <property type="evidence" value="ECO:0007669"/>
    <property type="project" value="TreeGrafter"/>
</dbReference>
<comment type="pathway">
    <text evidence="7 9">Lipid metabolism; fatty acid biosynthesis.</text>
</comment>
<dbReference type="PANTHER" id="PTHR20863">
    <property type="entry name" value="ACYL CARRIER PROTEIN"/>
    <property type="match status" value="1"/>
</dbReference>
<dbReference type="NCBIfam" id="NF002148">
    <property type="entry name" value="PRK00982.1-2"/>
    <property type="match status" value="1"/>
</dbReference>
<proteinExistence type="inferred from homology"/>
<evidence type="ECO:0000313" key="11">
    <source>
        <dbReference type="EMBL" id="PMC58406.1"/>
    </source>
</evidence>
<dbReference type="GO" id="GO:0016020">
    <property type="term" value="C:membrane"/>
    <property type="evidence" value="ECO:0007669"/>
    <property type="project" value="GOC"/>
</dbReference>
<accession>A0A1G8M334</accession>
<dbReference type="InterPro" id="IPR036736">
    <property type="entry name" value="ACP-like_sf"/>
</dbReference>
<dbReference type="STRING" id="84521.SAMN04487994_102714"/>
<dbReference type="EMBL" id="PNHE01000015">
    <property type="protein sequence ID" value="PMC58406.1"/>
    <property type="molecule type" value="Genomic_DNA"/>
</dbReference>
<comment type="function">
    <text evidence="7 9">Carrier of the growing fatty acid chain in fatty acid biosynthesis.</text>
</comment>
<evidence type="ECO:0000256" key="3">
    <source>
        <dbReference type="ARBA" id="ARBA00022553"/>
    </source>
</evidence>
<evidence type="ECO:0000256" key="5">
    <source>
        <dbReference type="ARBA" id="ARBA00023098"/>
    </source>
</evidence>
<keyword evidence="2 7" id="KW-0444">Lipid biosynthesis</keyword>
<dbReference type="PROSITE" id="PS00012">
    <property type="entry name" value="PHOSPHOPANTETHEINE"/>
    <property type="match status" value="1"/>
</dbReference>
<dbReference type="NCBIfam" id="TIGR00517">
    <property type="entry name" value="acyl_carrier"/>
    <property type="match status" value="1"/>
</dbReference>
<comment type="PTM">
    <text evidence="7">4'-phosphopantetheine is transferred from CoA to a specific serine of apo-ACP by AcpS. This modification is essential for activity because fatty acids are bound in thioester linkage to the sulfhydryl of the prosthetic group.</text>
</comment>
<dbReference type="PANTHER" id="PTHR20863:SF76">
    <property type="entry name" value="CARRIER DOMAIN-CONTAINING PROTEIN"/>
    <property type="match status" value="1"/>
</dbReference>
<organism evidence="11 12">
    <name type="scientific">Dolosicoccus paucivorans</name>
    <dbReference type="NCBI Taxonomy" id="84521"/>
    <lineage>
        <taxon>Bacteria</taxon>
        <taxon>Bacillati</taxon>
        <taxon>Bacillota</taxon>
        <taxon>Bacilli</taxon>
        <taxon>Lactobacillales</taxon>
        <taxon>Aerococcaceae</taxon>
        <taxon>Dolosicoccus</taxon>
    </lineage>
</organism>
<evidence type="ECO:0000256" key="8">
    <source>
        <dbReference type="NCBIfam" id="TIGR00517"/>
    </source>
</evidence>
<dbReference type="AlphaFoldDB" id="A0A1G8M334"/>
<dbReference type="Pfam" id="PF00550">
    <property type="entry name" value="PP-binding"/>
    <property type="match status" value="1"/>
</dbReference>
<evidence type="ECO:0000256" key="9">
    <source>
        <dbReference type="RuleBase" id="RU003545"/>
    </source>
</evidence>
<keyword evidence="1 7" id="KW-0596">Phosphopantetheine</keyword>
<keyword evidence="12" id="KW-1185">Reference proteome</keyword>
<evidence type="ECO:0000256" key="4">
    <source>
        <dbReference type="ARBA" id="ARBA00022832"/>
    </source>
</evidence>
<dbReference type="RefSeq" id="WP_092085528.1">
    <property type="nucleotide sequence ID" value="NZ_FNEL01000027.1"/>
</dbReference>
<dbReference type="SUPFAM" id="SSF47336">
    <property type="entry name" value="ACP-like"/>
    <property type="match status" value="1"/>
</dbReference>
<comment type="similarity">
    <text evidence="7">Belongs to the acyl carrier protein (ACP) family.</text>
</comment>
<dbReference type="GO" id="GO:0000035">
    <property type="term" value="F:acyl binding"/>
    <property type="evidence" value="ECO:0007669"/>
    <property type="project" value="TreeGrafter"/>
</dbReference>
<dbReference type="Proteomes" id="UP000235682">
    <property type="component" value="Unassembled WGS sequence"/>
</dbReference>
<keyword evidence="6 7" id="KW-0275">Fatty acid biosynthesis</keyword>
<dbReference type="GO" id="GO:0000036">
    <property type="term" value="F:acyl carrier activity"/>
    <property type="evidence" value="ECO:0007669"/>
    <property type="project" value="UniProtKB-UniRule"/>
</dbReference>
<dbReference type="NCBIfam" id="NF002150">
    <property type="entry name" value="PRK00982.1-4"/>
    <property type="match status" value="1"/>
</dbReference>
<dbReference type="InterPro" id="IPR006162">
    <property type="entry name" value="Ppantetheine_attach_site"/>
</dbReference>
<evidence type="ECO:0000313" key="12">
    <source>
        <dbReference type="Proteomes" id="UP000235682"/>
    </source>
</evidence>
<dbReference type="InterPro" id="IPR003231">
    <property type="entry name" value="ACP"/>
</dbReference>
<keyword evidence="4 7" id="KW-0276">Fatty acid metabolism</keyword>
<evidence type="ECO:0000256" key="1">
    <source>
        <dbReference type="ARBA" id="ARBA00022450"/>
    </source>
</evidence>
<comment type="subcellular location">
    <subcellularLocation>
        <location evidence="7">Cytoplasm</location>
    </subcellularLocation>
</comment>
<keyword evidence="3 7" id="KW-0597">Phosphoprotein</keyword>
<dbReference type="Gene3D" id="1.10.1200.10">
    <property type="entry name" value="ACP-like"/>
    <property type="match status" value="1"/>
</dbReference>
<feature type="modified residue" description="O-(pantetheine 4'-phosphoryl)serine" evidence="7">
    <location>
        <position position="37"/>
    </location>
</feature>
<evidence type="ECO:0000259" key="10">
    <source>
        <dbReference type="PROSITE" id="PS50075"/>
    </source>
</evidence>
<dbReference type="GO" id="GO:0009245">
    <property type="term" value="P:lipid A biosynthetic process"/>
    <property type="evidence" value="ECO:0007669"/>
    <property type="project" value="TreeGrafter"/>
</dbReference>
<evidence type="ECO:0000256" key="2">
    <source>
        <dbReference type="ARBA" id="ARBA00022516"/>
    </source>
</evidence>
<protein>
    <recommendedName>
        <fullName evidence="7 8">Acyl carrier protein</fullName>
        <shortName evidence="7">ACP</shortName>
    </recommendedName>
</protein>
<evidence type="ECO:0000256" key="6">
    <source>
        <dbReference type="ARBA" id="ARBA00023160"/>
    </source>
</evidence>
<keyword evidence="5 7" id="KW-0443">Lipid metabolism</keyword>
<comment type="caution">
    <text evidence="11">The sequence shown here is derived from an EMBL/GenBank/DDBJ whole genome shotgun (WGS) entry which is preliminary data.</text>
</comment>
<evidence type="ECO:0000256" key="7">
    <source>
        <dbReference type="HAMAP-Rule" id="MF_01217"/>
    </source>
</evidence>
<comment type="PTM">
    <text evidence="9">4'-phosphopantetheine is transferred from CoA to a specific serine of apo-ACP by acpS.</text>
</comment>
<keyword evidence="7" id="KW-0963">Cytoplasm</keyword>